<dbReference type="Gene3D" id="1.10.10.410">
    <property type="match status" value="1"/>
</dbReference>
<evidence type="ECO:0000313" key="1">
    <source>
        <dbReference type="EMBL" id="MCB8874805.1"/>
    </source>
</evidence>
<comment type="caution">
    <text evidence="1">The sequence shown here is derived from an EMBL/GenBank/DDBJ whole genome shotgun (WGS) entry which is preliminary data.</text>
</comment>
<name>A0A963YR66_9PROT</name>
<dbReference type="PANTHER" id="PTHR28055">
    <property type="entry name" value="ALTERED INHERITANCE OF MITOCHONDRIA PROTEIN 41, MITOCHONDRIAL"/>
    <property type="match status" value="1"/>
</dbReference>
<dbReference type="Gene3D" id="1.10.1510.10">
    <property type="entry name" value="Uncharacterised protein YqeY/AIM41 PF09424, N-terminal domain"/>
    <property type="match status" value="1"/>
</dbReference>
<organism evidence="1 2">
    <name type="scientific">Acidisoma silvae</name>
    <dbReference type="NCBI Taxonomy" id="2802396"/>
    <lineage>
        <taxon>Bacteria</taxon>
        <taxon>Pseudomonadati</taxon>
        <taxon>Pseudomonadota</taxon>
        <taxon>Alphaproteobacteria</taxon>
        <taxon>Acetobacterales</taxon>
        <taxon>Acidocellaceae</taxon>
        <taxon>Acidisoma</taxon>
    </lineage>
</organism>
<sequence>MSIRDDITASMKTAMKAGDSERLSAVRLIMAKLKDADIAARPKGVERISDDEVLTMLRGMIKPRREAIELYEKGNRPELAAKEQSEIVVIESFLPRALNEEEMQAAVADAVAETGATGVKDMGKVMAVLKTKHGAALDMARIGAIVKTALAG</sequence>
<dbReference type="SUPFAM" id="SSF89095">
    <property type="entry name" value="GatB/YqeY motif"/>
    <property type="match status" value="1"/>
</dbReference>
<accession>A0A963YR66</accession>
<protein>
    <submittedName>
        <fullName evidence="1">GatB/YqeY domain-containing protein</fullName>
    </submittedName>
</protein>
<dbReference type="Proteomes" id="UP000708298">
    <property type="component" value="Unassembled WGS sequence"/>
</dbReference>
<dbReference type="AlphaFoldDB" id="A0A963YR66"/>
<dbReference type="Pfam" id="PF09424">
    <property type="entry name" value="YqeY"/>
    <property type="match status" value="1"/>
</dbReference>
<dbReference type="GO" id="GO:0016884">
    <property type="term" value="F:carbon-nitrogen ligase activity, with glutamine as amido-N-donor"/>
    <property type="evidence" value="ECO:0007669"/>
    <property type="project" value="InterPro"/>
</dbReference>
<dbReference type="InterPro" id="IPR042184">
    <property type="entry name" value="YqeY/Aim41_N"/>
</dbReference>
<reference evidence="1" key="1">
    <citation type="journal article" date="2021" name="Microorganisms">
        <title>Acidisoma silvae sp. nov. and Acidisomacellulosilytica sp. nov., Two Acidophilic Bacteria Isolated from Decaying Wood, Hydrolyzing Cellulose and Producing Poly-3-hydroxybutyrate.</title>
        <authorList>
            <person name="Mieszkin S."/>
            <person name="Pouder E."/>
            <person name="Uroz S."/>
            <person name="Simon-Colin C."/>
            <person name="Alain K."/>
        </authorList>
    </citation>
    <scope>NUCLEOTIDE SEQUENCE</scope>
    <source>
        <strain evidence="1">HW T2.11</strain>
    </source>
</reference>
<dbReference type="RefSeq" id="WP_227320469.1">
    <property type="nucleotide sequence ID" value="NZ_JAESVB010000002.1"/>
</dbReference>
<keyword evidence="2" id="KW-1185">Reference proteome</keyword>
<dbReference type="InterPro" id="IPR003789">
    <property type="entry name" value="Asn/Gln_tRNA_amidoTrase-B-like"/>
</dbReference>
<proteinExistence type="predicted"/>
<evidence type="ECO:0000313" key="2">
    <source>
        <dbReference type="Proteomes" id="UP000708298"/>
    </source>
</evidence>
<dbReference type="PANTHER" id="PTHR28055:SF1">
    <property type="entry name" value="ALTERED INHERITANCE OF MITOCHONDRIA PROTEIN 41, MITOCHONDRIAL"/>
    <property type="match status" value="1"/>
</dbReference>
<dbReference type="InterPro" id="IPR023168">
    <property type="entry name" value="GatB_Yqey_C_2"/>
</dbReference>
<reference evidence="1" key="2">
    <citation type="submission" date="2021-01" db="EMBL/GenBank/DDBJ databases">
        <authorList>
            <person name="Mieszkin S."/>
            <person name="Pouder E."/>
            <person name="Alain K."/>
        </authorList>
    </citation>
    <scope>NUCLEOTIDE SEQUENCE</scope>
    <source>
        <strain evidence="1">HW T2.11</strain>
    </source>
</reference>
<dbReference type="EMBL" id="JAESVB010000002">
    <property type="protein sequence ID" value="MCB8874805.1"/>
    <property type="molecule type" value="Genomic_DNA"/>
</dbReference>
<dbReference type="InterPro" id="IPR019004">
    <property type="entry name" value="YqeY/Aim41"/>
</dbReference>
<gene>
    <name evidence="1" type="ORF">ASILVAE211_06395</name>
</gene>